<proteinExistence type="predicted"/>
<dbReference type="InterPro" id="IPR010385">
    <property type="entry name" value="DUF982"/>
</dbReference>
<name>A0ABT0ILP9_9HYPH</name>
<keyword evidence="2" id="KW-1185">Reference proteome</keyword>
<organism evidence="1 2">
    <name type="scientific">Neorhizobium turbinariae</name>
    <dbReference type="NCBI Taxonomy" id="2937795"/>
    <lineage>
        <taxon>Bacteria</taxon>
        <taxon>Pseudomonadati</taxon>
        <taxon>Pseudomonadota</taxon>
        <taxon>Alphaproteobacteria</taxon>
        <taxon>Hyphomicrobiales</taxon>
        <taxon>Rhizobiaceae</taxon>
        <taxon>Rhizobium/Agrobacterium group</taxon>
        <taxon>Neorhizobium</taxon>
    </lineage>
</organism>
<sequence length="73" mass="8253">MQNKLWDHPVRAGDDLIFSPFQAHQFARSKWPDRKDAHFASAYDAILAALDGRVTPDEARVKFEAALKSAELN</sequence>
<reference evidence="1 2" key="1">
    <citation type="submission" date="2022-04" db="EMBL/GenBank/DDBJ databases">
        <title>Rhizobium coralii sp. nov., isolated from coral Turbinaria peltata.</title>
        <authorList>
            <person name="Sun H."/>
        </authorList>
    </citation>
    <scope>NUCLEOTIDE SEQUENCE [LARGE SCALE GENOMIC DNA]</scope>
    <source>
        <strain evidence="1 2">NTR19</strain>
    </source>
</reference>
<dbReference type="Pfam" id="PF06169">
    <property type="entry name" value="DUF982"/>
    <property type="match status" value="1"/>
</dbReference>
<dbReference type="RefSeq" id="WP_118850656.1">
    <property type="nucleotide sequence ID" value="NZ_JALPRY010000003.1"/>
</dbReference>
<dbReference type="Gene3D" id="6.10.250.730">
    <property type="match status" value="1"/>
</dbReference>
<evidence type="ECO:0000313" key="2">
    <source>
        <dbReference type="Proteomes" id="UP001202827"/>
    </source>
</evidence>
<gene>
    <name evidence="1" type="ORF">M0654_02240</name>
</gene>
<accession>A0ABT0ILP9</accession>
<dbReference type="EMBL" id="JALPRY010000003">
    <property type="protein sequence ID" value="MCK8778792.1"/>
    <property type="molecule type" value="Genomic_DNA"/>
</dbReference>
<protein>
    <submittedName>
        <fullName evidence="1">DUF982 domain-containing protein</fullName>
    </submittedName>
</protein>
<evidence type="ECO:0000313" key="1">
    <source>
        <dbReference type="EMBL" id="MCK8778792.1"/>
    </source>
</evidence>
<comment type="caution">
    <text evidence="1">The sequence shown here is derived from an EMBL/GenBank/DDBJ whole genome shotgun (WGS) entry which is preliminary data.</text>
</comment>
<dbReference type="Proteomes" id="UP001202827">
    <property type="component" value="Unassembled WGS sequence"/>
</dbReference>